<proteinExistence type="predicted"/>
<organism evidence="2 3">
    <name type="scientific">Persicimonas caeni</name>
    <dbReference type="NCBI Taxonomy" id="2292766"/>
    <lineage>
        <taxon>Bacteria</taxon>
        <taxon>Deltaproteobacteria</taxon>
        <taxon>Bradymonadales</taxon>
        <taxon>Bradymonadaceae</taxon>
        <taxon>Persicimonas</taxon>
    </lineage>
</organism>
<dbReference type="AlphaFoldDB" id="A0A4Y6PMP2"/>
<name>A0A4Y6PMP2_PERCE</name>
<reference evidence="2 3" key="1">
    <citation type="submission" date="2019-06" db="EMBL/GenBank/DDBJ databases">
        <title>Persicimonas caeni gen. nov., sp. nov., a predatory bacterium isolated from solar saltern.</title>
        <authorList>
            <person name="Wang S."/>
        </authorList>
    </citation>
    <scope>NUCLEOTIDE SEQUENCE [LARGE SCALE GENOMIC DNA]</scope>
    <source>
        <strain evidence="2 3">YN101</strain>
    </source>
</reference>
<feature type="region of interest" description="Disordered" evidence="1">
    <location>
        <begin position="56"/>
        <end position="80"/>
    </location>
</feature>
<keyword evidence="3" id="KW-1185">Reference proteome</keyword>
<dbReference type="EMBL" id="CP041186">
    <property type="protein sequence ID" value="QDG49297.1"/>
    <property type="molecule type" value="Genomic_DNA"/>
</dbReference>
<dbReference type="Proteomes" id="UP000315995">
    <property type="component" value="Chromosome"/>
</dbReference>
<evidence type="ECO:0000313" key="3">
    <source>
        <dbReference type="Proteomes" id="UP000315995"/>
    </source>
</evidence>
<gene>
    <name evidence="2" type="ORF">FIV42_00670</name>
</gene>
<evidence type="ECO:0000313" key="2">
    <source>
        <dbReference type="EMBL" id="QDG49297.1"/>
    </source>
</evidence>
<dbReference type="RefSeq" id="WP_141195796.1">
    <property type="nucleotide sequence ID" value="NZ_CP041186.1"/>
</dbReference>
<protein>
    <submittedName>
        <fullName evidence="2">Uncharacterized protein</fullName>
    </submittedName>
</protein>
<sequence>MRPDVVRLHDAYRVYLDPPPMSPYQPVASPRTNLIDLPYYMREVAQLVDHFRAQAQTEQLRDEKEQRKSREMLQKAGIPT</sequence>
<accession>A0A5B8Y041</accession>
<feature type="compositionally biased region" description="Basic and acidic residues" evidence="1">
    <location>
        <begin position="59"/>
        <end position="73"/>
    </location>
</feature>
<evidence type="ECO:0000256" key="1">
    <source>
        <dbReference type="SAM" id="MobiDB-lite"/>
    </source>
</evidence>
<accession>A0A4Y6PMP2</accession>